<dbReference type="Pfam" id="PF01582">
    <property type="entry name" value="TIR"/>
    <property type="match status" value="1"/>
</dbReference>
<keyword evidence="11" id="KW-0675">Receptor</keyword>
<evidence type="ECO:0000256" key="13">
    <source>
        <dbReference type="SAM" id="Phobius"/>
    </source>
</evidence>
<dbReference type="GO" id="GO:0002224">
    <property type="term" value="P:toll-like receptor signaling pathway"/>
    <property type="evidence" value="ECO:0007669"/>
    <property type="project" value="InterPro"/>
</dbReference>
<dbReference type="PROSITE" id="PS50104">
    <property type="entry name" value="TIR"/>
    <property type="match status" value="1"/>
</dbReference>
<dbReference type="Pfam" id="PF13855">
    <property type="entry name" value="LRR_8"/>
    <property type="match status" value="2"/>
</dbReference>
<dbReference type="FunFam" id="3.40.50.10140:FF:000001">
    <property type="entry name" value="Toll-like receptor 2"/>
    <property type="match status" value="1"/>
</dbReference>
<evidence type="ECO:0000256" key="4">
    <source>
        <dbReference type="ARBA" id="ARBA00022614"/>
    </source>
</evidence>
<evidence type="ECO:0000256" key="8">
    <source>
        <dbReference type="ARBA" id="ARBA00022859"/>
    </source>
</evidence>
<keyword evidence="9 13" id="KW-1133">Transmembrane helix</keyword>
<reference evidence="16" key="1">
    <citation type="journal article" date="2019" name="bioRxiv">
        <title>The Genome of the Zebra Mussel, Dreissena polymorpha: A Resource for Invasive Species Research.</title>
        <authorList>
            <person name="McCartney M.A."/>
            <person name="Auch B."/>
            <person name="Kono T."/>
            <person name="Mallez S."/>
            <person name="Zhang Y."/>
            <person name="Obille A."/>
            <person name="Becker A."/>
            <person name="Abrahante J.E."/>
            <person name="Garbe J."/>
            <person name="Badalamenti J.P."/>
            <person name="Herman A."/>
            <person name="Mangelson H."/>
            <person name="Liachko I."/>
            <person name="Sullivan S."/>
            <person name="Sone E.D."/>
            <person name="Koren S."/>
            <person name="Silverstein K.A.T."/>
            <person name="Beckman K.B."/>
            <person name="Gohl D.M."/>
        </authorList>
    </citation>
    <scope>NUCLEOTIDE SEQUENCE</scope>
    <source>
        <strain evidence="16">Duluth1</strain>
        <tissue evidence="16">Whole animal</tissue>
    </source>
</reference>
<name>A0A9D4BLM4_DREPO</name>
<comment type="caution">
    <text evidence="16">The sequence shown here is derived from an EMBL/GenBank/DDBJ whole genome shotgun (WGS) entry which is preliminary data.</text>
</comment>
<dbReference type="Gene3D" id="3.80.10.10">
    <property type="entry name" value="Ribonuclease Inhibitor"/>
    <property type="match status" value="3"/>
</dbReference>
<keyword evidence="8" id="KW-0391">Immunity</keyword>
<dbReference type="OrthoDB" id="6122780at2759"/>
<evidence type="ECO:0000256" key="5">
    <source>
        <dbReference type="ARBA" id="ARBA00022692"/>
    </source>
</evidence>
<keyword evidence="5 13" id="KW-0812">Transmembrane</keyword>
<keyword evidence="6 14" id="KW-0732">Signal</keyword>
<organism evidence="16 17">
    <name type="scientific">Dreissena polymorpha</name>
    <name type="common">Zebra mussel</name>
    <name type="synonym">Mytilus polymorpha</name>
    <dbReference type="NCBI Taxonomy" id="45954"/>
    <lineage>
        <taxon>Eukaryota</taxon>
        <taxon>Metazoa</taxon>
        <taxon>Spiralia</taxon>
        <taxon>Lophotrochozoa</taxon>
        <taxon>Mollusca</taxon>
        <taxon>Bivalvia</taxon>
        <taxon>Autobranchia</taxon>
        <taxon>Heteroconchia</taxon>
        <taxon>Euheterodonta</taxon>
        <taxon>Imparidentia</taxon>
        <taxon>Neoheterodontei</taxon>
        <taxon>Myida</taxon>
        <taxon>Dreissenoidea</taxon>
        <taxon>Dreissenidae</taxon>
        <taxon>Dreissena</taxon>
    </lineage>
</organism>
<dbReference type="EMBL" id="JAIWYP010000015">
    <property type="protein sequence ID" value="KAH3699543.1"/>
    <property type="molecule type" value="Genomic_DNA"/>
</dbReference>
<keyword evidence="4" id="KW-0433">Leucine-rich repeat</keyword>
<dbReference type="GO" id="GO:0045087">
    <property type="term" value="P:innate immune response"/>
    <property type="evidence" value="ECO:0007669"/>
    <property type="project" value="UniProtKB-KW"/>
</dbReference>
<dbReference type="SUPFAM" id="SSF52200">
    <property type="entry name" value="Toll/Interleukin receptor TIR domain"/>
    <property type="match status" value="1"/>
</dbReference>
<evidence type="ECO:0000313" key="17">
    <source>
        <dbReference type="Proteomes" id="UP000828390"/>
    </source>
</evidence>
<keyword evidence="3" id="KW-0399">Innate immunity</keyword>
<dbReference type="AlphaFoldDB" id="A0A9D4BLM4"/>
<dbReference type="GO" id="GO:0005886">
    <property type="term" value="C:plasma membrane"/>
    <property type="evidence" value="ECO:0007669"/>
    <property type="project" value="TreeGrafter"/>
</dbReference>
<dbReference type="InterPro" id="IPR017241">
    <property type="entry name" value="Toll-like_receptor"/>
</dbReference>
<dbReference type="SUPFAM" id="SSF52058">
    <property type="entry name" value="L domain-like"/>
    <property type="match status" value="1"/>
</dbReference>
<evidence type="ECO:0000256" key="3">
    <source>
        <dbReference type="ARBA" id="ARBA00022588"/>
    </source>
</evidence>
<comment type="similarity">
    <text evidence="2">Belongs to the Toll-like receptor family.</text>
</comment>
<dbReference type="GO" id="GO:0004888">
    <property type="term" value="F:transmembrane signaling receptor activity"/>
    <property type="evidence" value="ECO:0007669"/>
    <property type="project" value="InterPro"/>
</dbReference>
<evidence type="ECO:0000256" key="6">
    <source>
        <dbReference type="ARBA" id="ARBA00022729"/>
    </source>
</evidence>
<evidence type="ECO:0000256" key="14">
    <source>
        <dbReference type="SAM" id="SignalP"/>
    </source>
</evidence>
<feature type="signal peptide" evidence="14">
    <location>
        <begin position="1"/>
        <end position="21"/>
    </location>
</feature>
<dbReference type="Proteomes" id="UP000828390">
    <property type="component" value="Unassembled WGS sequence"/>
</dbReference>
<feature type="domain" description="TIR" evidence="15">
    <location>
        <begin position="729"/>
        <end position="869"/>
    </location>
</feature>
<gene>
    <name evidence="16" type="ORF">DPMN_074501</name>
</gene>
<dbReference type="PIRSF" id="PIRSF037595">
    <property type="entry name" value="Toll-like_receptor"/>
    <property type="match status" value="1"/>
</dbReference>
<keyword evidence="10 13" id="KW-0472">Membrane</keyword>
<dbReference type="InterPro" id="IPR003591">
    <property type="entry name" value="Leu-rich_rpt_typical-subtyp"/>
</dbReference>
<keyword evidence="12" id="KW-0325">Glycoprotein</keyword>
<keyword evidence="17" id="KW-1185">Reference proteome</keyword>
<accession>A0A9D4BLM4</accession>
<keyword evidence="7" id="KW-0677">Repeat</keyword>
<dbReference type="SMART" id="SM00255">
    <property type="entry name" value="TIR"/>
    <property type="match status" value="1"/>
</dbReference>
<evidence type="ECO:0000256" key="10">
    <source>
        <dbReference type="ARBA" id="ARBA00023136"/>
    </source>
</evidence>
<proteinExistence type="inferred from homology"/>
<evidence type="ECO:0000259" key="15">
    <source>
        <dbReference type="PROSITE" id="PS50104"/>
    </source>
</evidence>
<evidence type="ECO:0000256" key="12">
    <source>
        <dbReference type="ARBA" id="ARBA00023180"/>
    </source>
</evidence>
<dbReference type="PANTHER" id="PTHR24365">
    <property type="entry name" value="TOLL-LIKE RECEPTOR"/>
    <property type="match status" value="1"/>
</dbReference>
<dbReference type="InterPro" id="IPR001611">
    <property type="entry name" value="Leu-rich_rpt"/>
</dbReference>
<dbReference type="InterPro" id="IPR032675">
    <property type="entry name" value="LRR_dom_sf"/>
</dbReference>
<evidence type="ECO:0000256" key="2">
    <source>
        <dbReference type="ARBA" id="ARBA00009634"/>
    </source>
</evidence>
<evidence type="ECO:0000256" key="1">
    <source>
        <dbReference type="ARBA" id="ARBA00004479"/>
    </source>
</evidence>
<evidence type="ECO:0000313" key="16">
    <source>
        <dbReference type="EMBL" id="KAH3699543.1"/>
    </source>
</evidence>
<evidence type="ECO:0000256" key="7">
    <source>
        <dbReference type="ARBA" id="ARBA00022737"/>
    </source>
</evidence>
<feature type="transmembrane region" description="Helical" evidence="13">
    <location>
        <begin position="673"/>
        <end position="697"/>
    </location>
</feature>
<protein>
    <recommendedName>
        <fullName evidence="15">TIR domain-containing protein</fullName>
    </recommendedName>
</protein>
<dbReference type="PANTHER" id="PTHR24365:SF541">
    <property type="entry name" value="PROTEIN TOLL-RELATED"/>
    <property type="match status" value="1"/>
</dbReference>
<reference evidence="16" key="2">
    <citation type="submission" date="2020-11" db="EMBL/GenBank/DDBJ databases">
        <authorList>
            <person name="McCartney M.A."/>
            <person name="Auch B."/>
            <person name="Kono T."/>
            <person name="Mallez S."/>
            <person name="Becker A."/>
            <person name="Gohl D.M."/>
            <person name="Silverstein K.A.T."/>
            <person name="Koren S."/>
            <person name="Bechman K.B."/>
            <person name="Herman A."/>
            <person name="Abrahante J.E."/>
            <person name="Garbe J."/>
        </authorList>
    </citation>
    <scope>NUCLEOTIDE SEQUENCE</scope>
    <source>
        <strain evidence="16">Duluth1</strain>
        <tissue evidence="16">Whole animal</tissue>
    </source>
</reference>
<dbReference type="SMART" id="SM00369">
    <property type="entry name" value="LRR_TYP"/>
    <property type="match status" value="7"/>
</dbReference>
<evidence type="ECO:0000256" key="9">
    <source>
        <dbReference type="ARBA" id="ARBA00022989"/>
    </source>
</evidence>
<dbReference type="InterPro" id="IPR000157">
    <property type="entry name" value="TIR_dom"/>
</dbReference>
<dbReference type="InterPro" id="IPR035897">
    <property type="entry name" value="Toll_tir_struct_dom_sf"/>
</dbReference>
<feature type="chain" id="PRO_5038405357" description="TIR domain-containing protein" evidence="14">
    <location>
        <begin position="22"/>
        <end position="878"/>
    </location>
</feature>
<dbReference type="Gene3D" id="3.40.50.10140">
    <property type="entry name" value="Toll/interleukin-1 receptor homology (TIR) domain"/>
    <property type="match status" value="1"/>
</dbReference>
<sequence>MGRLHIAVECMLLFGIYKTLSKTYTCGPDSQCECSTDNHGFVMDCDGKEVARLSDICSAIRNTFINSTGILKAGRNNFGNVHSTEFVGCESLYILELNFNQISEFGKDSFKNFSSLDILDLSRNNIQIFKPEWSAAFLPETLSTLILDGFTVDNNSIPSYPNLSHLRKLQTLKLDGLSDNFDIGKHTNRLKELSLSGLSFYSHCSIPHISNSTFRQLLSIVKLNISSCSVRSISAGAFEQLYHLEVLDLSFNRKLGFRSFENLSYGLQFTNIRSVNISYIHTTFGIGTRLFKQDICYLWNTSVEEIAISGNRIMSFETNAIILLPGSLTTIDMSENEITFGPFLLQTSCMTNLRIFLGGLQHLAHNPSRYFADDTEEEPTCNNDRMLSRCPFMHETFLKQLAANKSQCNYLKSAGKKTPRSSYFPKYLEFVDLHEGNFIYNFLIDYNITPNANFVKVLDLSNNIFNIFIGQFGPFPNIEVFNISRCYIMQLGQNTLNYPSLQILRLDKNYLGDQLADSLRSNVFANLISLKTLNLSANGIPILHTSPFVSLTNLTHLDLSYNNIGILNIMTTSLISLLKIDLHVNSLHTITSDIRKSLEMNANRRNSTFGLDLRNNSLDYSCENQDFLNWLYEHKSNMNAFEMYVFRLSDGRIMNVTWFQNDISYLAGNCRSYTLLIVICCIGISSALVTVVGGVIYRHRWKLRYLLFMSRKRFFGYRRLPGYTLIENYIFDAFISYAEDNFRFILEEVIPKLEAENVSLCVHQRDFQAGKAISENIIEAIQSSRKTIVILSEAYLDSKWCMYEFNMARMENLYSREDQGCLLIVMLENVPHNKMPLEMLRWIQENSYIEYTNEPEGNTMFWDKMVSATKFNVFALQD</sequence>
<dbReference type="SUPFAM" id="SSF52047">
    <property type="entry name" value="RNI-like"/>
    <property type="match status" value="1"/>
</dbReference>
<comment type="subcellular location">
    <subcellularLocation>
        <location evidence="1">Membrane</location>
        <topology evidence="1">Single-pass type I membrane protein</topology>
    </subcellularLocation>
</comment>
<evidence type="ECO:0000256" key="11">
    <source>
        <dbReference type="ARBA" id="ARBA00023170"/>
    </source>
</evidence>